<evidence type="ECO:0000313" key="2">
    <source>
        <dbReference type="Proteomes" id="UP001239111"/>
    </source>
</evidence>
<name>A0ACC2P3Y3_9HYME</name>
<gene>
    <name evidence="1" type="ORF">QAD02_013318</name>
</gene>
<dbReference type="EMBL" id="CM056742">
    <property type="protein sequence ID" value="KAJ8677531.1"/>
    <property type="molecule type" value="Genomic_DNA"/>
</dbReference>
<organism evidence="1 2">
    <name type="scientific">Eretmocerus hayati</name>
    <dbReference type="NCBI Taxonomy" id="131215"/>
    <lineage>
        <taxon>Eukaryota</taxon>
        <taxon>Metazoa</taxon>
        <taxon>Ecdysozoa</taxon>
        <taxon>Arthropoda</taxon>
        <taxon>Hexapoda</taxon>
        <taxon>Insecta</taxon>
        <taxon>Pterygota</taxon>
        <taxon>Neoptera</taxon>
        <taxon>Endopterygota</taxon>
        <taxon>Hymenoptera</taxon>
        <taxon>Apocrita</taxon>
        <taxon>Proctotrupomorpha</taxon>
        <taxon>Chalcidoidea</taxon>
        <taxon>Aphelinidae</taxon>
        <taxon>Aphelininae</taxon>
        <taxon>Eretmocerus</taxon>
    </lineage>
</organism>
<comment type="caution">
    <text evidence="1">The sequence shown here is derived from an EMBL/GenBank/DDBJ whole genome shotgun (WGS) entry which is preliminary data.</text>
</comment>
<reference evidence="1" key="1">
    <citation type="submission" date="2023-04" db="EMBL/GenBank/DDBJ databases">
        <title>A chromosome-level genome assembly of the parasitoid wasp Eretmocerus hayati.</title>
        <authorList>
            <person name="Zhong Y."/>
            <person name="Liu S."/>
            <person name="Liu Y."/>
        </authorList>
    </citation>
    <scope>NUCLEOTIDE SEQUENCE</scope>
    <source>
        <strain evidence="1">ZJU_SS_LIU_2023</strain>
    </source>
</reference>
<accession>A0ACC2P3Y3</accession>
<evidence type="ECO:0000313" key="1">
    <source>
        <dbReference type="EMBL" id="KAJ8677531.1"/>
    </source>
</evidence>
<proteinExistence type="predicted"/>
<keyword evidence="2" id="KW-1185">Reference proteome</keyword>
<sequence length="295" mass="34241">MILQAGCPNWQPLNELTEEEVETARTYLMGYKHFNLDDIQIARTVNEVFVRSFRAQRQYSNNLSSPPTVRDIIQEWPCILKSVYLCQHYFLLTNVLSDTISQNFINRRIEIFIYAHQNSVIELDAVKSSDDRDYLALSLVLKKFKEPMDRVFHPLALNISIQEEWPFNYPSVRVTKDVITNAGSEEEPQNKKKTKYSLIIDKKKILSTFYLEEILAGLLCSYFVLNRTYPAACSATFEFLQMYFANVFSSQECRSKLAKQKLKASTFNNALKKMNVGTYLSKEEIATLNSDLMNR</sequence>
<dbReference type="Proteomes" id="UP001239111">
    <property type="component" value="Chromosome 2"/>
</dbReference>
<protein>
    <submittedName>
        <fullName evidence="1">Uncharacterized protein</fullName>
    </submittedName>
</protein>